<dbReference type="AlphaFoldDB" id="A0A937HJV0"/>
<gene>
    <name evidence="2" type="ORF">ISQ19_02555</name>
</gene>
<evidence type="ECO:0000313" key="2">
    <source>
        <dbReference type="EMBL" id="MBL6761558.1"/>
    </source>
</evidence>
<dbReference type="PANTHER" id="PTHR31876">
    <property type="entry name" value="COV-LIKE PROTEIN 1"/>
    <property type="match status" value="1"/>
</dbReference>
<protein>
    <submittedName>
        <fullName evidence="2">DUF502 domain-containing protein</fullName>
    </submittedName>
</protein>
<proteinExistence type="predicted"/>
<feature type="non-terminal residue" evidence="2">
    <location>
        <position position="140"/>
    </location>
</feature>
<dbReference type="PANTHER" id="PTHR31876:SF26">
    <property type="entry name" value="PROTEIN LIKE COV 2"/>
    <property type="match status" value="1"/>
</dbReference>
<dbReference type="InterPro" id="IPR007462">
    <property type="entry name" value="COV1-like"/>
</dbReference>
<name>A0A937HJV0_9PROT</name>
<dbReference type="Proteomes" id="UP000785783">
    <property type="component" value="Unassembled WGS sequence"/>
</dbReference>
<reference evidence="2" key="1">
    <citation type="submission" date="2020-10" db="EMBL/GenBank/DDBJ databases">
        <title>Microbiome of the Black Sea water column analyzed by genome centric metagenomics.</title>
        <authorList>
            <person name="Cabello-Yeves P.J."/>
            <person name="Callieri C."/>
            <person name="Picazo A."/>
            <person name="Mehrshad M."/>
            <person name="Haro-Moreno J.M."/>
            <person name="Roda-Garcia J."/>
            <person name="Dzembekova N."/>
            <person name="Slabakova V."/>
            <person name="Slabakova N."/>
            <person name="Moncheva S."/>
            <person name="Rodriguez-Valera F."/>
        </authorList>
    </citation>
    <scope>NUCLEOTIDE SEQUENCE</scope>
    <source>
        <strain evidence="2">BS307-5m-G5</strain>
    </source>
</reference>
<accession>A0A937HJV0</accession>
<sequence>MVENFEPPAKKRTMLGALRTYFFTGLVVTAPIFITFYLVLWFVEFLDNYFRPWVPKIYWPTTYLPFDIPGVGVVLALALLTLIGGLTANFLGRALLAFADRFIRQIPMAGTVYTALRQIFQTAVREDGQSFSQVALIEYP</sequence>
<dbReference type="Pfam" id="PF04367">
    <property type="entry name" value="DUF502"/>
    <property type="match status" value="1"/>
</dbReference>
<evidence type="ECO:0000256" key="1">
    <source>
        <dbReference type="SAM" id="Phobius"/>
    </source>
</evidence>
<keyword evidence="1" id="KW-0472">Membrane</keyword>
<keyword evidence="1" id="KW-0812">Transmembrane</keyword>
<organism evidence="2 3">
    <name type="scientific">PS1 clade bacterium</name>
    <dbReference type="NCBI Taxonomy" id="2175152"/>
    <lineage>
        <taxon>Bacteria</taxon>
        <taxon>Pseudomonadati</taxon>
        <taxon>Pseudomonadota</taxon>
        <taxon>Alphaproteobacteria</taxon>
        <taxon>PS1 clade</taxon>
    </lineage>
</organism>
<comment type="caution">
    <text evidence="2">The sequence shown here is derived from an EMBL/GenBank/DDBJ whole genome shotgun (WGS) entry which is preliminary data.</text>
</comment>
<feature type="transmembrane region" description="Helical" evidence="1">
    <location>
        <begin position="63"/>
        <end position="91"/>
    </location>
</feature>
<dbReference type="EMBL" id="JADHOK010000019">
    <property type="protein sequence ID" value="MBL6761558.1"/>
    <property type="molecule type" value="Genomic_DNA"/>
</dbReference>
<keyword evidence="1" id="KW-1133">Transmembrane helix</keyword>
<feature type="transmembrane region" description="Helical" evidence="1">
    <location>
        <begin position="21"/>
        <end position="43"/>
    </location>
</feature>
<evidence type="ECO:0000313" key="3">
    <source>
        <dbReference type="Proteomes" id="UP000785783"/>
    </source>
</evidence>